<dbReference type="OrthoDB" id="4026482at2759"/>
<dbReference type="Proteomes" id="UP000002037">
    <property type="component" value="Unassembled WGS sequence"/>
</dbReference>
<keyword evidence="2" id="KW-0812">Transmembrane</keyword>
<feature type="compositionally biased region" description="Low complexity" evidence="1">
    <location>
        <begin position="133"/>
        <end position="143"/>
    </location>
</feature>
<reference evidence="3 4" key="1">
    <citation type="journal article" date="2009" name="Nature">
        <title>Evolution of pathogenicity and sexual reproduction in eight Candida genomes.</title>
        <authorList>
            <person name="Butler G."/>
            <person name="Rasmussen M.D."/>
            <person name="Lin M.F."/>
            <person name="Santos M.A."/>
            <person name="Sakthikumar S."/>
            <person name="Munro C.A."/>
            <person name="Rheinbay E."/>
            <person name="Grabherr M."/>
            <person name="Forche A."/>
            <person name="Reedy J.L."/>
            <person name="Agrafioti I."/>
            <person name="Arnaud M.B."/>
            <person name="Bates S."/>
            <person name="Brown A.J."/>
            <person name="Brunke S."/>
            <person name="Costanzo M.C."/>
            <person name="Fitzpatrick D.A."/>
            <person name="de Groot P.W."/>
            <person name="Harris D."/>
            <person name="Hoyer L.L."/>
            <person name="Hube B."/>
            <person name="Klis F.M."/>
            <person name="Kodira C."/>
            <person name="Lennard N."/>
            <person name="Logue M.E."/>
            <person name="Martin R."/>
            <person name="Neiman A.M."/>
            <person name="Nikolaou E."/>
            <person name="Quail M.A."/>
            <person name="Quinn J."/>
            <person name="Santos M.C."/>
            <person name="Schmitzberger F.F."/>
            <person name="Sherlock G."/>
            <person name="Shah P."/>
            <person name="Silverstein K.A."/>
            <person name="Skrzypek M.S."/>
            <person name="Soll D."/>
            <person name="Staggs R."/>
            <person name="Stansfield I."/>
            <person name="Stumpf M.P."/>
            <person name="Sudbery P.E."/>
            <person name="Srikantha T."/>
            <person name="Zeng Q."/>
            <person name="Berman J."/>
            <person name="Berriman M."/>
            <person name="Heitman J."/>
            <person name="Gow N.A."/>
            <person name="Lorenz M.C."/>
            <person name="Birren B.W."/>
            <person name="Kellis M."/>
            <person name="Cuomo C.A."/>
        </authorList>
    </citation>
    <scope>NUCLEOTIDE SEQUENCE [LARGE SCALE GENOMIC DNA]</scope>
    <source>
        <strain evidence="4">ATCC MYA-3404 / T1</strain>
    </source>
</reference>
<evidence type="ECO:0000256" key="1">
    <source>
        <dbReference type="SAM" id="MobiDB-lite"/>
    </source>
</evidence>
<keyword evidence="2" id="KW-1133">Transmembrane helix</keyword>
<dbReference type="STRING" id="294747.C5M388"/>
<accession>C5M388</accession>
<protein>
    <submittedName>
        <fullName evidence="3">Uncharacterized protein</fullName>
    </submittedName>
</protein>
<dbReference type="EMBL" id="GG692395">
    <property type="protein sequence ID" value="EER35788.1"/>
    <property type="molecule type" value="Genomic_DNA"/>
</dbReference>
<dbReference type="AlphaFoldDB" id="C5M388"/>
<evidence type="ECO:0000256" key="2">
    <source>
        <dbReference type="SAM" id="Phobius"/>
    </source>
</evidence>
<feature type="transmembrane region" description="Helical" evidence="2">
    <location>
        <begin position="32"/>
        <end position="49"/>
    </location>
</feature>
<dbReference type="eggNOG" id="ENOG502RQCN">
    <property type="taxonomic scope" value="Eukaryota"/>
</dbReference>
<organism evidence="3 4">
    <name type="scientific">Candida tropicalis (strain ATCC MYA-3404 / T1)</name>
    <name type="common">Yeast</name>
    <dbReference type="NCBI Taxonomy" id="294747"/>
    <lineage>
        <taxon>Eukaryota</taxon>
        <taxon>Fungi</taxon>
        <taxon>Dikarya</taxon>
        <taxon>Ascomycota</taxon>
        <taxon>Saccharomycotina</taxon>
        <taxon>Pichiomycetes</taxon>
        <taxon>Debaryomycetaceae</taxon>
        <taxon>Candida/Lodderomyces clade</taxon>
        <taxon>Candida</taxon>
    </lineage>
</organism>
<dbReference type="HOGENOM" id="CLU_1315245_0_0_1"/>
<dbReference type="GeneID" id="8296828"/>
<name>C5M388_CANTT</name>
<sequence>MFGTPISERKGLDITINSSSSSSSKKKCYKSVIKLLIFASVLLTTYFLYSFKNPPYELSTNTTDIPVQEDFIAPEALPTNTVEQIGRRSNEFIIERDDNKDDNKDDSKDSSNDDSKDSSDDNNKDDNKDSSNDDNNNDNSNSDDNSDSDDKDDKKKSTPIYNQPGMRFVFVLFGFIFLNMFAICIHHLYLKASNVAYAYKTVDDDISPF</sequence>
<keyword evidence="4" id="KW-1185">Reference proteome</keyword>
<feature type="compositionally biased region" description="Basic and acidic residues" evidence="1">
    <location>
        <begin position="85"/>
        <end position="131"/>
    </location>
</feature>
<proteinExistence type="predicted"/>
<dbReference type="VEuPathDB" id="FungiDB:CTRG_00527"/>
<evidence type="ECO:0000313" key="3">
    <source>
        <dbReference type="EMBL" id="EER35788.1"/>
    </source>
</evidence>
<feature type="transmembrane region" description="Helical" evidence="2">
    <location>
        <begin position="168"/>
        <end position="190"/>
    </location>
</feature>
<gene>
    <name evidence="3" type="ORF">CTRG_00527</name>
</gene>
<evidence type="ECO:0000313" key="4">
    <source>
        <dbReference type="Proteomes" id="UP000002037"/>
    </source>
</evidence>
<keyword evidence="2" id="KW-0472">Membrane</keyword>
<feature type="region of interest" description="Disordered" evidence="1">
    <location>
        <begin position="76"/>
        <end position="159"/>
    </location>
</feature>
<dbReference type="RefSeq" id="XP_002545746.1">
    <property type="nucleotide sequence ID" value="XM_002545700.1"/>
</dbReference>
<dbReference type="KEGG" id="ctp:CTRG_00527"/>